<feature type="transmembrane region" description="Helical" evidence="7">
    <location>
        <begin position="244"/>
        <end position="265"/>
    </location>
</feature>
<evidence type="ECO:0000259" key="8">
    <source>
        <dbReference type="Pfam" id="PF00884"/>
    </source>
</evidence>
<evidence type="ECO:0000256" key="7">
    <source>
        <dbReference type="SAM" id="Phobius"/>
    </source>
</evidence>
<feature type="transmembrane region" description="Helical" evidence="7">
    <location>
        <begin position="277"/>
        <end position="299"/>
    </location>
</feature>
<evidence type="ECO:0000256" key="5">
    <source>
        <dbReference type="ARBA" id="ARBA00022989"/>
    </source>
</evidence>
<dbReference type="PATRIC" id="fig|1423722.3.peg.851"/>
<evidence type="ECO:0000256" key="4">
    <source>
        <dbReference type="ARBA" id="ARBA00022692"/>
    </source>
</evidence>
<organism evidence="9 10">
    <name type="scientific">Amylolactobacillus amylotrophicus DSM 20534</name>
    <dbReference type="NCBI Taxonomy" id="1423722"/>
    <lineage>
        <taxon>Bacteria</taxon>
        <taxon>Bacillati</taxon>
        <taxon>Bacillota</taxon>
        <taxon>Bacilli</taxon>
        <taxon>Lactobacillales</taxon>
        <taxon>Lactobacillaceae</taxon>
        <taxon>Amylolactobacillus</taxon>
    </lineage>
</organism>
<reference evidence="9 10" key="1">
    <citation type="journal article" date="2015" name="Genome Announc.">
        <title>Expanding the biotechnology potential of lactobacilli through comparative genomics of 213 strains and associated genera.</title>
        <authorList>
            <person name="Sun Z."/>
            <person name="Harris H.M."/>
            <person name="McCann A."/>
            <person name="Guo C."/>
            <person name="Argimon S."/>
            <person name="Zhang W."/>
            <person name="Yang X."/>
            <person name="Jeffery I.B."/>
            <person name="Cooney J.C."/>
            <person name="Kagawa T.F."/>
            <person name="Liu W."/>
            <person name="Song Y."/>
            <person name="Salvetti E."/>
            <person name="Wrobel A."/>
            <person name="Rasinkangas P."/>
            <person name="Parkhill J."/>
            <person name="Rea M.C."/>
            <person name="O'Sullivan O."/>
            <person name="Ritari J."/>
            <person name="Douillard F.P."/>
            <person name="Paul Ross R."/>
            <person name="Yang R."/>
            <person name="Briner A.E."/>
            <person name="Felis G.E."/>
            <person name="de Vos W.M."/>
            <person name="Barrangou R."/>
            <person name="Klaenhammer T.R."/>
            <person name="Caufield P.W."/>
            <person name="Cui Y."/>
            <person name="Zhang H."/>
            <person name="O'Toole P.W."/>
        </authorList>
    </citation>
    <scope>NUCLEOTIDE SEQUENCE [LARGE SCALE GENOMIC DNA]</scope>
    <source>
        <strain evidence="9 10">DSM 20534</strain>
    </source>
</reference>
<accession>A0A0R1GVM2</accession>
<feature type="transmembrane region" description="Helical" evidence="7">
    <location>
        <begin position="126"/>
        <end position="143"/>
    </location>
</feature>
<dbReference type="Proteomes" id="UP000050909">
    <property type="component" value="Unassembled WGS sequence"/>
</dbReference>
<sequence>MQTASLVQKIQASLLNIFVGLIAVLAIAYNSLYPATPTAITFRGSRYLFVLEFAIILGISFILGSRHETLLSQVKNKQYYYRILLFFLTYSVFTFIIHLSLVSSALSLAKLSTAFNFVWKINNPTFILFWLALLSPLFTKWFLTLTKNKRWLLIGINLLLLLLGLVIIDRTNRLNLLYLVAIFGVLFSFSLGIIVRLPHLLKDLEAQLSLPLIAGILIVGSLNFEINTIWWNTGMVAATNLLGITNPSALLIIRILLTFILITTIEWIRQHRLTRPHLFAASIVIPSSYFIIQASNYSFRLSTMVTGPGSLWLSLINLTFLLAIYMIVVAIVKRVYLALGIYSLIVILVAYANMQKVLLRNEPITPLDLKNIVILPELISMINATYLVGVILGLVLLLGFIWLIQKRFNLQLHAKLPVRLGLIIVSVSYLVFWVNFLPTQTVSWNTTGTHVAKNPAMRAAHYSTLSMIVPIGHYRTNGTLVGFASMLKVTAMEQPHGYSKSKMEQLAYKYTKVAQSLNQTRKNKINDQTIIYILSESLANPARIPGVQLTSNPLPNITNYQANNHGGLFFSNGYGGGTANIEFEAITGLSMNNFSPSMSIPYSFLVPQLDFFPTIINSFDERIAIHPFTTQTYERNKAFKKLGFQRFYAQTAGTDPLKYSAKIGNNPYVSDAASYKNVLAILRQNNKNKIIQLSTMQNHVPYLSNYYDSKIKLDTNLSASSVASLETYTKGVNITDKETANFIQELNQLPQKVTVVLYGDHLPGIYNWQKNNEQQHAKYDNVLHQSDYFIYSNFQEKNVGKAVVSPNMLNPLLFAKTDAKVSPFYGLMTKIALKTPAAELGKYMADSGKYITQSKLTKAQRKILADYNMVMYDLTAGKKYLNGTNFYAIPH</sequence>
<keyword evidence="3" id="KW-1003">Cell membrane</keyword>
<dbReference type="InterPro" id="IPR017850">
    <property type="entry name" value="Alkaline_phosphatase_core_sf"/>
</dbReference>
<comment type="caution">
    <text evidence="9">The sequence shown here is derived from an EMBL/GenBank/DDBJ whole genome shotgun (WGS) entry which is preliminary data.</text>
</comment>
<gene>
    <name evidence="9" type="ORF">FC62_GL000834</name>
</gene>
<keyword evidence="4 7" id="KW-0812">Transmembrane</keyword>
<feature type="transmembrane region" description="Helical" evidence="7">
    <location>
        <begin position="339"/>
        <end position="358"/>
    </location>
</feature>
<feature type="transmembrane region" description="Helical" evidence="7">
    <location>
        <begin position="83"/>
        <end position="106"/>
    </location>
</feature>
<evidence type="ECO:0000256" key="6">
    <source>
        <dbReference type="ARBA" id="ARBA00023136"/>
    </source>
</evidence>
<feature type="transmembrane region" description="Helical" evidence="7">
    <location>
        <begin position="44"/>
        <end position="63"/>
    </location>
</feature>
<evidence type="ECO:0000313" key="9">
    <source>
        <dbReference type="EMBL" id="KRK38064.1"/>
    </source>
</evidence>
<feature type="transmembrane region" description="Helical" evidence="7">
    <location>
        <begin position="416"/>
        <end position="436"/>
    </location>
</feature>
<evidence type="ECO:0000256" key="3">
    <source>
        <dbReference type="ARBA" id="ARBA00022475"/>
    </source>
</evidence>
<evidence type="ECO:0000256" key="1">
    <source>
        <dbReference type="ARBA" id="ARBA00004651"/>
    </source>
</evidence>
<feature type="transmembrane region" description="Helical" evidence="7">
    <location>
        <begin position="311"/>
        <end position="332"/>
    </location>
</feature>
<dbReference type="InterPro" id="IPR000917">
    <property type="entry name" value="Sulfatase_N"/>
</dbReference>
<feature type="transmembrane region" description="Helical" evidence="7">
    <location>
        <begin position="150"/>
        <end position="168"/>
    </location>
</feature>
<feature type="transmembrane region" description="Helical" evidence="7">
    <location>
        <begin position="378"/>
        <end position="404"/>
    </location>
</feature>
<proteinExistence type="predicted"/>
<feature type="transmembrane region" description="Helical" evidence="7">
    <location>
        <begin position="12"/>
        <end position="32"/>
    </location>
</feature>
<dbReference type="RefSeq" id="WP_056946738.1">
    <property type="nucleotide sequence ID" value="NZ_AZCV01000002.1"/>
</dbReference>
<feature type="domain" description="Sulfatase N-terminal" evidence="8">
    <location>
        <begin position="528"/>
        <end position="809"/>
    </location>
</feature>
<dbReference type="AlphaFoldDB" id="A0A0R1GVM2"/>
<dbReference type="Pfam" id="PF00884">
    <property type="entry name" value="Sulfatase"/>
    <property type="match status" value="1"/>
</dbReference>
<feature type="transmembrane region" description="Helical" evidence="7">
    <location>
        <begin position="174"/>
        <end position="194"/>
    </location>
</feature>
<dbReference type="PANTHER" id="PTHR47371:SF3">
    <property type="entry name" value="PHOSPHOGLYCEROL TRANSFERASE I"/>
    <property type="match status" value="1"/>
</dbReference>
<feature type="transmembrane region" description="Helical" evidence="7">
    <location>
        <begin position="206"/>
        <end position="224"/>
    </location>
</feature>
<keyword evidence="5 7" id="KW-1133">Transmembrane helix</keyword>
<dbReference type="EMBL" id="AZCV01000002">
    <property type="protein sequence ID" value="KRK38064.1"/>
    <property type="molecule type" value="Genomic_DNA"/>
</dbReference>
<dbReference type="CDD" id="cd16015">
    <property type="entry name" value="LTA_synthase"/>
    <property type="match status" value="1"/>
</dbReference>
<evidence type="ECO:0000313" key="10">
    <source>
        <dbReference type="Proteomes" id="UP000050909"/>
    </source>
</evidence>
<evidence type="ECO:0000256" key="2">
    <source>
        <dbReference type="ARBA" id="ARBA00004936"/>
    </source>
</evidence>
<dbReference type="PANTHER" id="PTHR47371">
    <property type="entry name" value="LIPOTEICHOIC ACID SYNTHASE"/>
    <property type="match status" value="1"/>
</dbReference>
<dbReference type="GO" id="GO:0005886">
    <property type="term" value="C:plasma membrane"/>
    <property type="evidence" value="ECO:0007669"/>
    <property type="project" value="UniProtKB-SubCell"/>
</dbReference>
<comment type="subcellular location">
    <subcellularLocation>
        <location evidence="1">Cell membrane</location>
        <topology evidence="1">Multi-pass membrane protein</topology>
    </subcellularLocation>
</comment>
<name>A0A0R1GVM2_9LACO</name>
<comment type="pathway">
    <text evidence="2">Cell wall biogenesis; lipoteichoic acid biosynthesis.</text>
</comment>
<dbReference type="InterPro" id="IPR050448">
    <property type="entry name" value="OpgB/LTA_synthase_biosynth"/>
</dbReference>
<dbReference type="Gene3D" id="3.40.720.10">
    <property type="entry name" value="Alkaline Phosphatase, subunit A"/>
    <property type="match status" value="1"/>
</dbReference>
<keyword evidence="10" id="KW-1185">Reference proteome</keyword>
<protein>
    <recommendedName>
        <fullName evidence="8">Sulfatase N-terminal domain-containing protein</fullName>
    </recommendedName>
</protein>
<keyword evidence="6 7" id="KW-0472">Membrane</keyword>